<keyword evidence="2" id="KW-1185">Reference proteome</keyword>
<proteinExistence type="predicted"/>
<dbReference type="Proteomes" id="UP000789525">
    <property type="component" value="Unassembled WGS sequence"/>
</dbReference>
<evidence type="ECO:0000313" key="2">
    <source>
        <dbReference type="Proteomes" id="UP000789525"/>
    </source>
</evidence>
<protein>
    <submittedName>
        <fullName evidence="1">3441_t:CDS:1</fullName>
    </submittedName>
</protein>
<gene>
    <name evidence="1" type="ORF">ACOLOM_LOCUS1731</name>
</gene>
<evidence type="ECO:0000313" key="1">
    <source>
        <dbReference type="EMBL" id="CAG8474497.1"/>
    </source>
</evidence>
<dbReference type="EMBL" id="CAJVPT010002071">
    <property type="protein sequence ID" value="CAG8474497.1"/>
    <property type="molecule type" value="Genomic_DNA"/>
</dbReference>
<organism evidence="1 2">
    <name type="scientific">Acaulospora colombiana</name>
    <dbReference type="NCBI Taxonomy" id="27376"/>
    <lineage>
        <taxon>Eukaryota</taxon>
        <taxon>Fungi</taxon>
        <taxon>Fungi incertae sedis</taxon>
        <taxon>Mucoromycota</taxon>
        <taxon>Glomeromycotina</taxon>
        <taxon>Glomeromycetes</taxon>
        <taxon>Diversisporales</taxon>
        <taxon>Acaulosporaceae</taxon>
        <taxon>Acaulospora</taxon>
    </lineage>
</organism>
<reference evidence="1" key="1">
    <citation type="submission" date="2021-06" db="EMBL/GenBank/DDBJ databases">
        <authorList>
            <person name="Kallberg Y."/>
            <person name="Tangrot J."/>
            <person name="Rosling A."/>
        </authorList>
    </citation>
    <scope>NUCLEOTIDE SEQUENCE</scope>
    <source>
        <strain evidence="1">CL356</strain>
    </source>
</reference>
<name>A0ACA9KHR2_9GLOM</name>
<accession>A0ACA9KHR2</accession>
<comment type="caution">
    <text evidence="1">The sequence shown here is derived from an EMBL/GenBank/DDBJ whole genome shotgun (WGS) entry which is preliminary data.</text>
</comment>
<sequence length="644" mass="71372">MKSIATEGEIKQFLSAQCHIGAKNLNVQMTPYVWKRRSDGIQIINIGKTWEKLILAARIIVAIENPADVVVISARPYGQRAVLKYASYTGARPIAVTDPRTDHQAIKEASYVNIPVIALADTDSPLRFVDVAIPTNNKAKHSIGLIYWMLAREEVEKEAEAATTAVVDKTSTQFQYNTNNEWDNQDTVNEWDASGTTAPGGVNPSTALLANVHSTTFTATADDGWGESEPTALTNVPDTTTFDSSFEPPTSSWADETPGTGGWSSTVDKSNEAWGDEGNETTAWKSEEKTEPGNENAGTADRKLTFNDDDEDEGGVVRTARQLTNFEDTPTPTASIIQPPTEASTPQPSETETDSTFLRPHIASMPKSSSLLRQTSLTSAVSTPGENLNTNNNNTPLEVESSVANSPEIEELEGEEGMEEVEISRTEEKHGDLGYGKQKDEDDDLFNRPISSFGESNEYINKSSGYEDQANEDHEEEYEDEQNEDYDDNRIDEEYDENIEDYDGPSDEDGEQNEEYGNSVQGYAGQLSEYEEDPSSDYGRASEYGGQTNSYIGRTSDYDEGQENNDGYGEALSEYEEHSSDYGEQQSDNEEQINEFVGQSEERTDQQHITYHDQVTAFVDQNREILSEAKEVEEGEYENLGQMQ</sequence>